<dbReference type="InterPro" id="IPR052519">
    <property type="entry name" value="Euk-type_GlcNAc_Kinase"/>
</dbReference>
<dbReference type="OrthoDB" id="8701357at2"/>
<dbReference type="Pfam" id="PF01869">
    <property type="entry name" value="BcrAD_BadFG"/>
    <property type="match status" value="1"/>
</dbReference>
<accession>A0A3L7A0A3</accession>
<dbReference type="Gene3D" id="3.30.420.40">
    <property type="match status" value="2"/>
</dbReference>
<dbReference type="EMBL" id="RCUV01000002">
    <property type="protein sequence ID" value="RLP73504.1"/>
    <property type="molecule type" value="Genomic_DNA"/>
</dbReference>
<dbReference type="PANTHER" id="PTHR43190">
    <property type="entry name" value="N-ACETYL-D-GLUCOSAMINE KINASE"/>
    <property type="match status" value="1"/>
</dbReference>
<dbReference type="PANTHER" id="PTHR43190:SF3">
    <property type="entry name" value="N-ACETYL-D-GLUCOSAMINE KINASE"/>
    <property type="match status" value="1"/>
</dbReference>
<dbReference type="AlphaFoldDB" id="A0A3L7A0A3"/>
<evidence type="ECO:0000313" key="2">
    <source>
        <dbReference type="EMBL" id="RLP73504.1"/>
    </source>
</evidence>
<name>A0A3L7A0A3_9MICO</name>
<keyword evidence="3" id="KW-1185">Reference proteome</keyword>
<dbReference type="InterPro" id="IPR043129">
    <property type="entry name" value="ATPase_NBD"/>
</dbReference>
<dbReference type="InterPro" id="IPR002731">
    <property type="entry name" value="ATPase_BadF"/>
</dbReference>
<organism evidence="2 3">
    <name type="scientific">Mycetocola manganoxydans</name>
    <dbReference type="NCBI Taxonomy" id="699879"/>
    <lineage>
        <taxon>Bacteria</taxon>
        <taxon>Bacillati</taxon>
        <taxon>Actinomycetota</taxon>
        <taxon>Actinomycetes</taxon>
        <taxon>Micrococcales</taxon>
        <taxon>Microbacteriaceae</taxon>
        <taxon>Mycetocola</taxon>
    </lineage>
</organism>
<reference evidence="2 3" key="1">
    <citation type="submission" date="2018-10" db="EMBL/GenBank/DDBJ databases">
        <authorList>
            <person name="Li J."/>
        </authorList>
    </citation>
    <scope>NUCLEOTIDE SEQUENCE [LARGE SCALE GENOMIC DNA]</scope>
    <source>
        <strain evidence="2 3">CCTCC AB209002</strain>
    </source>
</reference>
<comment type="caution">
    <text evidence="2">The sequence shown here is derived from an EMBL/GenBank/DDBJ whole genome shotgun (WGS) entry which is preliminary data.</text>
</comment>
<evidence type="ECO:0000313" key="3">
    <source>
        <dbReference type="Proteomes" id="UP000270299"/>
    </source>
</evidence>
<feature type="domain" description="ATPase BadF/BadG/BcrA/BcrD type" evidence="1">
    <location>
        <begin position="5"/>
        <end position="303"/>
    </location>
</feature>
<evidence type="ECO:0000259" key="1">
    <source>
        <dbReference type="Pfam" id="PF01869"/>
    </source>
</evidence>
<sequence>MTAVLGVDAGGTSTRAVLVDTDGRCLGYGRAGAGNPISAGMEHAASEILSAVTAAIRIAGLAATDVGPGILAMAGSGVNPDAGWIRSALVGAGLSGDVELRSDLLATFFSGTFEPDGYALVAGTGAAGIRVRNGVVDLAADGLGWLIGDVGSGYWIGARVVRDAVAALDGRAAPTALTGLLLDALGIEVGGKHADGRPAALLAVTDAVYRLRPVELSRFAPLAFAAHGDDAATRILAEAADALARLFGAVAMPGLVAPLVLGGSILAQDSVVATAVMTAADASGLVSQIRQVDDGVVGAAVLALRSAGVPVDAAVFERITGSLAGLR</sequence>
<proteinExistence type="predicted"/>
<dbReference type="Proteomes" id="UP000270299">
    <property type="component" value="Unassembled WGS sequence"/>
</dbReference>
<gene>
    <name evidence="2" type="ORF">D9V29_02140</name>
</gene>
<dbReference type="SUPFAM" id="SSF53067">
    <property type="entry name" value="Actin-like ATPase domain"/>
    <property type="match status" value="2"/>
</dbReference>
<dbReference type="RefSeq" id="WP_121671667.1">
    <property type="nucleotide sequence ID" value="NZ_BMXM01000002.1"/>
</dbReference>
<protein>
    <recommendedName>
        <fullName evidence="1">ATPase BadF/BadG/BcrA/BcrD type domain-containing protein</fullName>
    </recommendedName>
</protein>